<reference evidence="1" key="1">
    <citation type="submission" date="2019-02" db="EMBL/GenBank/DDBJ databases">
        <authorList>
            <person name="Gruber-Vodicka R. H."/>
            <person name="Seah K. B. B."/>
        </authorList>
    </citation>
    <scope>NUCLEOTIDE SEQUENCE</scope>
    <source>
        <strain evidence="1">BECK_M6</strain>
    </source>
</reference>
<dbReference type="EMBL" id="CAADFH010000153">
    <property type="protein sequence ID" value="VFK01592.1"/>
    <property type="molecule type" value="Genomic_DNA"/>
</dbReference>
<organism evidence="1">
    <name type="scientific">Candidatus Kentrum sp. LFY</name>
    <dbReference type="NCBI Taxonomy" id="2126342"/>
    <lineage>
        <taxon>Bacteria</taxon>
        <taxon>Pseudomonadati</taxon>
        <taxon>Pseudomonadota</taxon>
        <taxon>Gammaproteobacteria</taxon>
        <taxon>Candidatus Kentrum</taxon>
    </lineage>
</organism>
<evidence type="ECO:0000313" key="1">
    <source>
        <dbReference type="EMBL" id="VFK01592.1"/>
    </source>
</evidence>
<proteinExistence type="predicted"/>
<accession>A0A450V9Y2</accession>
<dbReference type="AlphaFoldDB" id="A0A450V9Y2"/>
<sequence length="151" mass="17104">MRNHALSVRGEASLDRLSRGVTEPLPWESWRSGFGSVSVVFGCIENQNAQGRAPREQSARFYAFYVVAKLLNKMTGNFSMAVVFYLCFKNVIWTEWRDLVHRVSVSTRRVGVFSAGGNERYGGMGLPCRRVESKRVGRAVGCVTNRYEWQS</sequence>
<name>A0A450V9Y2_9GAMM</name>
<gene>
    <name evidence="1" type="ORF">BECKLFY1418A_GA0070994_11532</name>
</gene>
<protein>
    <submittedName>
        <fullName evidence="1">Uncharacterized protein</fullName>
    </submittedName>
</protein>